<dbReference type="PANTHER" id="PTHR28139:SF1">
    <property type="entry name" value="UPF0768 PROTEIN YBL029C-A"/>
    <property type="match status" value="1"/>
</dbReference>
<feature type="domain" description="Zinc-ribbon 15" evidence="2">
    <location>
        <begin position="83"/>
        <end position="127"/>
    </location>
</feature>
<dbReference type="Proteomes" id="UP001499986">
    <property type="component" value="Unassembled WGS sequence"/>
</dbReference>
<keyword evidence="4" id="KW-1185">Reference proteome</keyword>
<dbReference type="InterPro" id="IPR031493">
    <property type="entry name" value="Zinc_ribbon_15"/>
</dbReference>
<evidence type="ECO:0000313" key="4">
    <source>
        <dbReference type="Proteomes" id="UP001499986"/>
    </source>
</evidence>
<proteinExistence type="predicted"/>
<dbReference type="Pfam" id="PF17032">
    <property type="entry name" value="Zn_ribbon_15"/>
    <property type="match status" value="1"/>
</dbReference>
<feature type="region of interest" description="Disordered" evidence="1">
    <location>
        <begin position="1"/>
        <end position="27"/>
    </location>
</feature>
<feature type="compositionally biased region" description="Basic and acidic residues" evidence="1">
    <location>
        <begin position="1"/>
        <end position="15"/>
    </location>
</feature>
<sequence length="159" mass="18052">MRREVTAEPYRRTREAPGPLSSDWTAPRQALPHQRGHISRGYRLAEVERDTGHWGKIRPGKDRHVIIFGTKGYLYQLAILTLVCGQCGNPAAHTLRKRVTKFTLFFVPLFPISTKYLTQCTFCGAEQKVTKEQAEQLQTQSASGDGGQTYGHPQQQHRF</sequence>
<comment type="caution">
    <text evidence="3">The sequence shown here is derived from an EMBL/GenBank/DDBJ whole genome shotgun (WGS) entry which is preliminary data.</text>
</comment>
<gene>
    <name evidence="3" type="ORF">GCM10010255_63660</name>
</gene>
<evidence type="ECO:0000313" key="3">
    <source>
        <dbReference type="EMBL" id="GAA2416339.1"/>
    </source>
</evidence>
<evidence type="ECO:0000256" key="1">
    <source>
        <dbReference type="SAM" id="MobiDB-lite"/>
    </source>
</evidence>
<evidence type="ECO:0000259" key="2">
    <source>
        <dbReference type="Pfam" id="PF17032"/>
    </source>
</evidence>
<reference evidence="3 4" key="1">
    <citation type="journal article" date="2019" name="Int. J. Syst. Evol. Microbiol.">
        <title>The Global Catalogue of Microorganisms (GCM) 10K type strain sequencing project: providing services to taxonomists for standard genome sequencing and annotation.</title>
        <authorList>
            <consortium name="The Broad Institute Genomics Platform"/>
            <consortium name="The Broad Institute Genome Sequencing Center for Infectious Disease"/>
            <person name="Wu L."/>
            <person name="Ma J."/>
        </authorList>
    </citation>
    <scope>NUCLEOTIDE SEQUENCE [LARGE SCALE GENOMIC DNA]</scope>
    <source>
        <strain evidence="3 4">JCM 4358</strain>
    </source>
</reference>
<organism evidence="3 4">
    <name type="scientific">Streptomyces coeruleofuscus</name>
    <dbReference type="NCBI Taxonomy" id="66879"/>
    <lineage>
        <taxon>Bacteria</taxon>
        <taxon>Bacillati</taxon>
        <taxon>Actinomycetota</taxon>
        <taxon>Actinomycetes</taxon>
        <taxon>Kitasatosporales</taxon>
        <taxon>Streptomycetaceae</taxon>
        <taxon>Streptomyces</taxon>
    </lineage>
</organism>
<accession>A0ABN3IX09</accession>
<dbReference type="PANTHER" id="PTHR28139">
    <property type="entry name" value="UPF0768 PROTEIN YBL029C-A"/>
    <property type="match status" value="1"/>
</dbReference>
<dbReference type="EMBL" id="BAAASE010000009">
    <property type="protein sequence ID" value="GAA2416339.1"/>
    <property type="molecule type" value="Genomic_DNA"/>
</dbReference>
<feature type="region of interest" description="Disordered" evidence="1">
    <location>
        <begin position="134"/>
        <end position="159"/>
    </location>
</feature>
<protein>
    <recommendedName>
        <fullName evidence="2">Zinc-ribbon 15 domain-containing protein</fullName>
    </recommendedName>
</protein>
<name>A0ABN3IX09_9ACTN</name>